<dbReference type="CDD" id="cd12148">
    <property type="entry name" value="fungal_TF_MHR"/>
    <property type="match status" value="1"/>
</dbReference>
<dbReference type="Proteomes" id="UP000249619">
    <property type="component" value="Unassembled WGS sequence"/>
</dbReference>
<organism evidence="3 4">
    <name type="scientific">Stemphylium lycopersici</name>
    <name type="common">Tomato gray leaf spot disease fungus</name>
    <name type="synonym">Thyrospora lycopersici</name>
    <dbReference type="NCBI Taxonomy" id="183478"/>
    <lineage>
        <taxon>Eukaryota</taxon>
        <taxon>Fungi</taxon>
        <taxon>Dikarya</taxon>
        <taxon>Ascomycota</taxon>
        <taxon>Pezizomycotina</taxon>
        <taxon>Dothideomycetes</taxon>
        <taxon>Pleosporomycetidae</taxon>
        <taxon>Pleosporales</taxon>
        <taxon>Pleosporineae</taxon>
        <taxon>Pleosporaceae</taxon>
        <taxon>Stemphylium</taxon>
    </lineage>
</organism>
<dbReference type="Pfam" id="PF04082">
    <property type="entry name" value="Fungal_trans"/>
    <property type="match status" value="1"/>
</dbReference>
<keyword evidence="4" id="KW-1185">Reference proteome</keyword>
<proteinExistence type="predicted"/>
<dbReference type="InterPro" id="IPR007219">
    <property type="entry name" value="XnlR_reg_dom"/>
</dbReference>
<evidence type="ECO:0000259" key="2">
    <source>
        <dbReference type="Pfam" id="PF04082"/>
    </source>
</evidence>
<feature type="domain" description="Xylanolytic transcriptional activator regulatory" evidence="2">
    <location>
        <begin position="367"/>
        <end position="655"/>
    </location>
</feature>
<sequence>MADVAAWPPPIGLTTKIVPRKDAILTISYSTVVHASAPQVFETILRVADYSAWNTWIPAARIVTQPPEADADPSNLSHMRIGSTMEFEVVMNADKPDSITRTQLKVVDICTPSSPTSYLTPDILEDPSFTADLDKVYRVSWTGNGGMGGMAPKLERFHEVIVRGNNECEVRSWEIMTGVVSRIVKFMYEDTLKEKVGLWQPPALQILERLEYLIALVESNHDASTHVHDIHSQLPSPTDVSARLGTRMSFTPSSNADAQITSPMSHHPNLTVHDDQYEQSPLNCCAKSSEDVLEWPVFQRRYDRHSIETLIFEPTSPSEATNISGISSKILPSATQAAYDNPREGLAKGIGICEDDVPNLVEKFLVNVHVKNPIFDPEYLREMAREVAEDGFGWKAPSCLVLIVCALASISSHFVHESSLGSSREAASMDHSLANTLGYGKAEAYYTAACKRIGLLRNTLLATECYFMAGVYEMYSLRPLQAAVSFNRACVTFQTLGLMRSEYYASEDELGKARARRLYWSCLKSEQYVPHPVKFKPGANEINSETSVEINFPSSGLTQLNYTSHFPAPPLATTEDDFYRMHSKFDSNSTTTSLVRPPTELEEGWYYYLADIAARRILQRVIGSFYEADQSSWLRTPFQNMSHTASELDRQLMEWLVLLRFESASIDPSFIARSTARQR</sequence>
<dbReference type="PANTHER" id="PTHR47785:SF5">
    <property type="entry name" value="ZN(II)2CYS6 TRANSCRIPTION FACTOR (EUROFUNG)"/>
    <property type="match status" value="1"/>
</dbReference>
<dbReference type="PANTHER" id="PTHR47785">
    <property type="entry name" value="ZN(II)2CYS6 TRANSCRIPTION FACTOR (EUROFUNG)-RELATED-RELATED"/>
    <property type="match status" value="1"/>
</dbReference>
<dbReference type="AlphaFoldDB" id="A0A364N801"/>
<dbReference type="STRING" id="183478.A0A364N801"/>
<accession>A0A364N801</accession>
<keyword evidence="1" id="KW-0539">Nucleus</keyword>
<evidence type="ECO:0000256" key="1">
    <source>
        <dbReference type="ARBA" id="ARBA00023242"/>
    </source>
</evidence>
<comment type="caution">
    <text evidence="3">The sequence shown here is derived from an EMBL/GenBank/DDBJ whole genome shotgun (WGS) entry which is preliminary data.</text>
</comment>
<reference evidence="4" key="1">
    <citation type="submission" date="2018-05" db="EMBL/GenBank/DDBJ databases">
        <title>Draft genome sequence of Stemphylium lycopersici strain CIDEFI 213.</title>
        <authorList>
            <person name="Medina R."/>
            <person name="Franco M.E.E."/>
            <person name="Lucentini C.G."/>
            <person name="Saparrat M.C.N."/>
            <person name="Balatti P.A."/>
        </authorList>
    </citation>
    <scope>NUCLEOTIDE SEQUENCE [LARGE SCALE GENOMIC DNA]</scope>
    <source>
        <strain evidence="4">CIDEFI 213</strain>
    </source>
</reference>
<dbReference type="EMBL" id="QGDH01000035">
    <property type="protein sequence ID" value="RAR13448.1"/>
    <property type="molecule type" value="Genomic_DNA"/>
</dbReference>
<name>A0A364N801_STELY</name>
<dbReference type="GO" id="GO:0008270">
    <property type="term" value="F:zinc ion binding"/>
    <property type="evidence" value="ECO:0007669"/>
    <property type="project" value="InterPro"/>
</dbReference>
<dbReference type="SUPFAM" id="SSF55961">
    <property type="entry name" value="Bet v1-like"/>
    <property type="match status" value="1"/>
</dbReference>
<dbReference type="InterPro" id="IPR053181">
    <property type="entry name" value="EcdB-like_regulator"/>
</dbReference>
<evidence type="ECO:0000313" key="3">
    <source>
        <dbReference type="EMBL" id="RAR13448.1"/>
    </source>
</evidence>
<gene>
    <name evidence="3" type="ORF">DDE83_003179</name>
</gene>
<dbReference type="GO" id="GO:0003677">
    <property type="term" value="F:DNA binding"/>
    <property type="evidence" value="ECO:0007669"/>
    <property type="project" value="InterPro"/>
</dbReference>
<dbReference type="GO" id="GO:0006351">
    <property type="term" value="P:DNA-templated transcription"/>
    <property type="evidence" value="ECO:0007669"/>
    <property type="project" value="InterPro"/>
</dbReference>
<protein>
    <submittedName>
        <fullName evidence="3">Fungal Zn2-Cys6 binuclear cluster domain-containing protein</fullName>
    </submittedName>
</protein>
<evidence type="ECO:0000313" key="4">
    <source>
        <dbReference type="Proteomes" id="UP000249619"/>
    </source>
</evidence>